<organism evidence="1 2">
    <name type="scientific">Aureobasidium pullulans</name>
    <name type="common">Black yeast</name>
    <name type="synonym">Pullularia pullulans</name>
    <dbReference type="NCBI Taxonomy" id="5580"/>
    <lineage>
        <taxon>Eukaryota</taxon>
        <taxon>Fungi</taxon>
        <taxon>Dikarya</taxon>
        <taxon>Ascomycota</taxon>
        <taxon>Pezizomycotina</taxon>
        <taxon>Dothideomycetes</taxon>
        <taxon>Dothideomycetidae</taxon>
        <taxon>Dothideales</taxon>
        <taxon>Saccotheciaceae</taxon>
        <taxon>Aureobasidium</taxon>
    </lineage>
</organism>
<dbReference type="EMBL" id="QZAF01000013">
    <property type="protein sequence ID" value="THV76851.1"/>
    <property type="molecule type" value="Genomic_DNA"/>
</dbReference>
<evidence type="ECO:0000313" key="1">
    <source>
        <dbReference type="EMBL" id="THV76851.1"/>
    </source>
</evidence>
<reference evidence="1 2" key="1">
    <citation type="submission" date="2018-10" db="EMBL/GenBank/DDBJ databases">
        <title>Fifty Aureobasidium pullulans genomes reveal a recombining polyextremotolerant generalist.</title>
        <authorList>
            <person name="Gostincar C."/>
            <person name="Turk M."/>
            <person name="Zajc J."/>
            <person name="Gunde-Cimerman N."/>
        </authorList>
    </citation>
    <scope>NUCLEOTIDE SEQUENCE [LARGE SCALE GENOMIC DNA]</scope>
    <source>
        <strain evidence="1 2">EXF-11900</strain>
    </source>
</reference>
<sequence length="124" mass="13909">MQAVKETLSNAKLRPTKMIQPKCSNLVQTLTLGCMLGLTGYFGGISADYKVYRAPIEPTLCHLHTTAMARFHLIGRRAPRVYTPCWRSWSTCQQPVVSHNLIIRPAGVAQSVERVALINCDKRR</sequence>
<gene>
    <name evidence="1" type="ORF">D6D28_00805</name>
</gene>
<proteinExistence type="predicted"/>
<accession>A0A4S9R7U1</accession>
<dbReference type="Proteomes" id="UP000304951">
    <property type="component" value="Unassembled WGS sequence"/>
</dbReference>
<protein>
    <submittedName>
        <fullName evidence="1">Uncharacterized protein</fullName>
    </submittedName>
</protein>
<dbReference type="AlphaFoldDB" id="A0A4S9R7U1"/>
<name>A0A4S9R7U1_AURPU</name>
<comment type="caution">
    <text evidence="1">The sequence shown here is derived from an EMBL/GenBank/DDBJ whole genome shotgun (WGS) entry which is preliminary data.</text>
</comment>
<dbReference type="PROSITE" id="PS51257">
    <property type="entry name" value="PROKAR_LIPOPROTEIN"/>
    <property type="match status" value="1"/>
</dbReference>
<evidence type="ECO:0000313" key="2">
    <source>
        <dbReference type="Proteomes" id="UP000304951"/>
    </source>
</evidence>